<keyword evidence="2" id="KW-0812">Transmembrane</keyword>
<organism evidence="4 5">
    <name type="scientific">Reyranella humidisoli</name>
    <dbReference type="NCBI Taxonomy" id="2849149"/>
    <lineage>
        <taxon>Bacteria</taxon>
        <taxon>Pseudomonadati</taxon>
        <taxon>Pseudomonadota</taxon>
        <taxon>Alphaproteobacteria</taxon>
        <taxon>Hyphomicrobiales</taxon>
        <taxon>Reyranellaceae</taxon>
        <taxon>Reyranella</taxon>
    </lineage>
</organism>
<dbReference type="Proteomes" id="UP000727907">
    <property type="component" value="Unassembled WGS sequence"/>
</dbReference>
<dbReference type="InterPro" id="IPR007730">
    <property type="entry name" value="SPOR-like_dom"/>
</dbReference>
<keyword evidence="2" id="KW-1133">Transmembrane helix</keyword>
<evidence type="ECO:0000256" key="2">
    <source>
        <dbReference type="SAM" id="Phobius"/>
    </source>
</evidence>
<accession>A0ABS6IIK8</accession>
<feature type="transmembrane region" description="Helical" evidence="2">
    <location>
        <begin position="12"/>
        <end position="30"/>
    </location>
</feature>
<feature type="compositionally biased region" description="Pro residues" evidence="1">
    <location>
        <begin position="131"/>
        <end position="148"/>
    </location>
</feature>
<evidence type="ECO:0000256" key="1">
    <source>
        <dbReference type="SAM" id="MobiDB-lite"/>
    </source>
</evidence>
<reference evidence="4 5" key="1">
    <citation type="submission" date="2021-06" db="EMBL/GenBank/DDBJ databases">
        <authorList>
            <person name="Lee D.H."/>
        </authorList>
    </citation>
    <scope>NUCLEOTIDE SEQUENCE [LARGE SCALE GENOMIC DNA]</scope>
    <source>
        <strain evidence="4 5">MMS21-HV4-11</strain>
    </source>
</reference>
<gene>
    <name evidence="4" type="ORF">KQ910_11730</name>
</gene>
<proteinExistence type="predicted"/>
<dbReference type="EMBL" id="JAHOPB010000001">
    <property type="protein sequence ID" value="MBU8874434.1"/>
    <property type="molecule type" value="Genomic_DNA"/>
</dbReference>
<sequence>MRVNRRRGQILTVMVSVAAVASFGSVVWWAHNQDVKAGGKGLEPLVVQAPTTPARVKPENAGGLVPPNQDKEVFNRISPGAVPAQPEKLLPMAVTPKLPPNGLPLPAARPRETEAGKTPTPLQPASTAAGTPPPAGAEPKVPANPPNVQPATNTPAATESGPSIASLIENMSGPTGGWRIQVASVKSEDIAKSTWARLQSAHGGELSSLRMQAVRVDLGDRGVWYRVQAGPLDEKQAHSVCASLKARKADCVSVPPAR</sequence>
<feature type="region of interest" description="Disordered" evidence="1">
    <location>
        <begin position="95"/>
        <end position="161"/>
    </location>
</feature>
<name>A0ABS6IIK8_9HYPH</name>
<dbReference type="Pfam" id="PF05036">
    <property type="entry name" value="SPOR"/>
    <property type="match status" value="1"/>
</dbReference>
<evidence type="ECO:0000313" key="5">
    <source>
        <dbReference type="Proteomes" id="UP000727907"/>
    </source>
</evidence>
<keyword evidence="2" id="KW-0472">Membrane</keyword>
<keyword evidence="5" id="KW-1185">Reference proteome</keyword>
<comment type="caution">
    <text evidence="4">The sequence shown here is derived from an EMBL/GenBank/DDBJ whole genome shotgun (WGS) entry which is preliminary data.</text>
</comment>
<feature type="domain" description="SPOR" evidence="3">
    <location>
        <begin position="172"/>
        <end position="258"/>
    </location>
</feature>
<dbReference type="RefSeq" id="WP_216959935.1">
    <property type="nucleotide sequence ID" value="NZ_JAHOPB010000001.1"/>
</dbReference>
<dbReference type="PROSITE" id="PS51724">
    <property type="entry name" value="SPOR"/>
    <property type="match status" value="1"/>
</dbReference>
<evidence type="ECO:0000313" key="4">
    <source>
        <dbReference type="EMBL" id="MBU8874434.1"/>
    </source>
</evidence>
<evidence type="ECO:0000259" key="3">
    <source>
        <dbReference type="PROSITE" id="PS51724"/>
    </source>
</evidence>
<feature type="compositionally biased region" description="Polar residues" evidence="1">
    <location>
        <begin position="149"/>
        <end position="161"/>
    </location>
</feature>
<protein>
    <submittedName>
        <fullName evidence="4">SPOR domain-containing protein</fullName>
    </submittedName>
</protein>